<evidence type="ECO:0000259" key="1">
    <source>
        <dbReference type="Pfam" id="PF12850"/>
    </source>
</evidence>
<dbReference type="AlphaFoldDB" id="X1MYN9"/>
<comment type="caution">
    <text evidence="2">The sequence shown here is derived from an EMBL/GenBank/DDBJ whole genome shotgun (WGS) entry which is preliminary data.</text>
</comment>
<gene>
    <name evidence="2" type="ORF">S06H3_42155</name>
</gene>
<dbReference type="InterPro" id="IPR024654">
    <property type="entry name" value="Calcineurin-like_PHP_lpxH"/>
</dbReference>
<accession>X1MYN9</accession>
<dbReference type="InterPro" id="IPR053193">
    <property type="entry name" value="MetalloPDE_YfcE-like"/>
</dbReference>
<protein>
    <recommendedName>
        <fullName evidence="1">Calcineurin-like phosphoesterase domain-containing protein</fullName>
    </recommendedName>
</protein>
<organism evidence="2">
    <name type="scientific">marine sediment metagenome</name>
    <dbReference type="NCBI Taxonomy" id="412755"/>
    <lineage>
        <taxon>unclassified sequences</taxon>
        <taxon>metagenomes</taxon>
        <taxon>ecological metagenomes</taxon>
    </lineage>
</organism>
<name>X1MYN9_9ZZZZ</name>
<proteinExistence type="predicted"/>
<dbReference type="PANTHER" id="PTHR43165">
    <property type="entry name" value="METALLOPHOSPHOESTERASE"/>
    <property type="match status" value="1"/>
</dbReference>
<evidence type="ECO:0000313" key="2">
    <source>
        <dbReference type="EMBL" id="GAI36423.1"/>
    </source>
</evidence>
<dbReference type="EMBL" id="BARV01026040">
    <property type="protein sequence ID" value="GAI36423.1"/>
    <property type="molecule type" value="Genomic_DNA"/>
</dbReference>
<dbReference type="PANTHER" id="PTHR43165:SF1">
    <property type="entry name" value="PHOSPHODIESTERASE MJ0936"/>
    <property type="match status" value="1"/>
</dbReference>
<dbReference type="InterPro" id="IPR029052">
    <property type="entry name" value="Metallo-depent_PP-like"/>
</dbReference>
<feature type="non-terminal residue" evidence="2">
    <location>
        <position position="1"/>
    </location>
</feature>
<dbReference type="Pfam" id="PF12850">
    <property type="entry name" value="Metallophos_2"/>
    <property type="match status" value="1"/>
</dbReference>
<reference evidence="2" key="1">
    <citation type="journal article" date="2014" name="Front. Microbiol.">
        <title>High frequency of phylogenetically diverse reductive dehalogenase-homologous genes in deep subseafloor sedimentary metagenomes.</title>
        <authorList>
            <person name="Kawai M."/>
            <person name="Futagami T."/>
            <person name="Toyoda A."/>
            <person name="Takaki Y."/>
            <person name="Nishi S."/>
            <person name="Hori S."/>
            <person name="Arai W."/>
            <person name="Tsubouchi T."/>
            <person name="Morono Y."/>
            <person name="Uchiyama I."/>
            <person name="Ito T."/>
            <person name="Fujiyama A."/>
            <person name="Inagaki F."/>
            <person name="Takami H."/>
        </authorList>
    </citation>
    <scope>NUCLEOTIDE SEQUENCE</scope>
    <source>
        <strain evidence="2">Expedition CK06-06</strain>
    </source>
</reference>
<sequence>GNNDGEKLILQSWIKDFGGQIHEYCYKGEVGGRRIFMTHVPSTIDEVVDSSRFDLVIYGHTHKQDIRKVGETLVINPGETTDWLTEESCVVVLELDDMSYEVISLTA</sequence>
<dbReference type="Gene3D" id="3.60.21.10">
    <property type="match status" value="1"/>
</dbReference>
<dbReference type="SUPFAM" id="SSF56300">
    <property type="entry name" value="Metallo-dependent phosphatases"/>
    <property type="match status" value="1"/>
</dbReference>
<feature type="domain" description="Calcineurin-like phosphoesterase" evidence="1">
    <location>
        <begin position="1"/>
        <end position="97"/>
    </location>
</feature>